<feature type="domain" description="Flavin reductase like" evidence="3">
    <location>
        <begin position="13"/>
        <end position="156"/>
    </location>
</feature>
<dbReference type="InParanoid" id="A0A2G4YQL1"/>
<proteinExistence type="inferred from homology"/>
<dbReference type="SMART" id="SM00903">
    <property type="entry name" value="Flavin_Reduct"/>
    <property type="match status" value="1"/>
</dbReference>
<dbReference type="PANTHER" id="PTHR30466:SF11">
    <property type="entry name" value="FLAVIN-DEPENDENT MONOOXYGENASE, REDUCTASE SUBUNIT HSAB"/>
    <property type="match status" value="1"/>
</dbReference>
<keyword evidence="5" id="KW-1185">Reference proteome</keyword>
<evidence type="ECO:0000256" key="1">
    <source>
        <dbReference type="ARBA" id="ARBA00008898"/>
    </source>
</evidence>
<keyword evidence="4" id="KW-0503">Monooxygenase</keyword>
<dbReference type="SUPFAM" id="SSF50475">
    <property type="entry name" value="FMN-binding split barrel"/>
    <property type="match status" value="1"/>
</dbReference>
<dbReference type="GO" id="GO:0010181">
    <property type="term" value="F:FMN binding"/>
    <property type="evidence" value="ECO:0007669"/>
    <property type="project" value="InterPro"/>
</dbReference>
<name>A0A2G4YQL1_9PROT</name>
<evidence type="ECO:0000256" key="2">
    <source>
        <dbReference type="ARBA" id="ARBA00023002"/>
    </source>
</evidence>
<dbReference type="InterPro" id="IPR012349">
    <property type="entry name" value="Split_barrel_FMN-bd"/>
</dbReference>
<dbReference type="InterPro" id="IPR050268">
    <property type="entry name" value="NADH-dep_flavin_reductase"/>
</dbReference>
<accession>A0A2G4YQL1</accession>
<dbReference type="Proteomes" id="UP000229730">
    <property type="component" value="Unassembled WGS sequence"/>
</dbReference>
<evidence type="ECO:0000313" key="4">
    <source>
        <dbReference type="EMBL" id="PHZ84609.1"/>
    </source>
</evidence>
<evidence type="ECO:0000313" key="5">
    <source>
        <dbReference type="Proteomes" id="UP000229730"/>
    </source>
</evidence>
<evidence type="ECO:0000259" key="3">
    <source>
        <dbReference type="SMART" id="SM00903"/>
    </source>
</evidence>
<keyword evidence="2" id="KW-0560">Oxidoreductase</keyword>
<organism evidence="4 5">
    <name type="scientific">Paremcibacter congregatus</name>
    <dbReference type="NCBI Taxonomy" id="2043170"/>
    <lineage>
        <taxon>Bacteria</taxon>
        <taxon>Pseudomonadati</taxon>
        <taxon>Pseudomonadota</taxon>
        <taxon>Alphaproteobacteria</taxon>
        <taxon>Emcibacterales</taxon>
        <taxon>Emcibacteraceae</taxon>
        <taxon>Paremcibacter</taxon>
    </lineage>
</organism>
<protein>
    <submittedName>
        <fullName evidence="4">Nitrilotriacetate monooxygenase</fullName>
    </submittedName>
</protein>
<dbReference type="EMBL" id="PDEM01000024">
    <property type="protein sequence ID" value="PHZ84609.1"/>
    <property type="molecule type" value="Genomic_DNA"/>
</dbReference>
<reference evidence="4 5" key="1">
    <citation type="submission" date="2017-10" db="EMBL/GenBank/DDBJ databases">
        <title>Frigbacter circumglobatus gen. nov. sp. nov., isolated from sediment cultured in situ.</title>
        <authorList>
            <person name="Zhao Z."/>
        </authorList>
    </citation>
    <scope>NUCLEOTIDE SEQUENCE [LARGE SCALE GENOMIC DNA]</scope>
    <source>
        <strain evidence="4 5">ZYL</strain>
    </source>
</reference>
<dbReference type="GO" id="GO:0042602">
    <property type="term" value="F:riboflavin reductase (NADPH) activity"/>
    <property type="evidence" value="ECO:0007669"/>
    <property type="project" value="TreeGrafter"/>
</dbReference>
<comment type="similarity">
    <text evidence="1">Belongs to the non-flavoprotein flavin reductase family.</text>
</comment>
<dbReference type="PANTHER" id="PTHR30466">
    <property type="entry name" value="FLAVIN REDUCTASE"/>
    <property type="match status" value="1"/>
</dbReference>
<dbReference type="OrthoDB" id="9792858at2"/>
<dbReference type="Gene3D" id="2.30.110.10">
    <property type="entry name" value="Electron Transport, Fmn-binding Protein, Chain A"/>
    <property type="match status" value="1"/>
</dbReference>
<gene>
    <name evidence="4" type="ORF">CRD36_12470</name>
</gene>
<dbReference type="GO" id="GO:0004497">
    <property type="term" value="F:monooxygenase activity"/>
    <property type="evidence" value="ECO:0007669"/>
    <property type="project" value="UniProtKB-KW"/>
</dbReference>
<dbReference type="InterPro" id="IPR002563">
    <property type="entry name" value="Flavin_Rdtase-like_dom"/>
</dbReference>
<dbReference type="RefSeq" id="WP_099473717.1">
    <property type="nucleotide sequence ID" value="NZ_CP041025.1"/>
</dbReference>
<sequence>MSKIEPAALRSALGRYPTGVAVVTTTNASHQPVGMTINSFASVSLDPPLILWSIDRQSDLFDVFTGANYYALHVLGQNQQDLSNHFASPGEDKFTNLTPEEGLEGVPLLPDHIARFQCRIVARHEGGDHVILVGHIHDIRQNDGAPLVFHDSRYTSLV</sequence>
<dbReference type="Pfam" id="PF01613">
    <property type="entry name" value="Flavin_Reduct"/>
    <property type="match status" value="1"/>
</dbReference>
<comment type="caution">
    <text evidence="4">The sequence shown here is derived from an EMBL/GenBank/DDBJ whole genome shotgun (WGS) entry which is preliminary data.</text>
</comment>
<dbReference type="AlphaFoldDB" id="A0A2G4YQL1"/>